<proteinExistence type="predicted"/>
<evidence type="ECO:0000313" key="3">
    <source>
        <dbReference type="Proteomes" id="UP000472265"/>
    </source>
</evidence>
<dbReference type="GeneTree" id="ENSGT01030000238037"/>
<feature type="transmembrane region" description="Helical" evidence="1">
    <location>
        <begin position="39"/>
        <end position="62"/>
    </location>
</feature>
<dbReference type="Proteomes" id="UP000472265">
    <property type="component" value="Chromosome 6"/>
</dbReference>
<reference evidence="2" key="3">
    <citation type="submission" date="2025-09" db="UniProtKB">
        <authorList>
            <consortium name="Ensembl"/>
        </authorList>
    </citation>
    <scope>IDENTIFICATION</scope>
</reference>
<keyword evidence="1" id="KW-0472">Membrane</keyword>
<keyword evidence="3" id="KW-1185">Reference proteome</keyword>
<keyword evidence="1" id="KW-0812">Transmembrane</keyword>
<dbReference type="InParanoid" id="A0A671U236"/>
<evidence type="ECO:0000256" key="1">
    <source>
        <dbReference type="SAM" id="Phobius"/>
    </source>
</evidence>
<name>A0A671U236_SPAAU</name>
<sequence length="70" mass="7635">MSTESWQLCGPDMNLCRSSSPDNMEEEKLNVSSRESPRVICLQVLPSYLLAGLGMVMAGMLLDQVQVSAS</sequence>
<dbReference type="AlphaFoldDB" id="A0A671U236"/>
<keyword evidence="1" id="KW-1133">Transmembrane helix</keyword>
<evidence type="ECO:0000313" key="2">
    <source>
        <dbReference type="Ensembl" id="ENSSAUP00010008406.1"/>
    </source>
</evidence>
<organism evidence="2 3">
    <name type="scientific">Sparus aurata</name>
    <name type="common">Gilthead sea bream</name>
    <dbReference type="NCBI Taxonomy" id="8175"/>
    <lineage>
        <taxon>Eukaryota</taxon>
        <taxon>Metazoa</taxon>
        <taxon>Chordata</taxon>
        <taxon>Craniata</taxon>
        <taxon>Vertebrata</taxon>
        <taxon>Euteleostomi</taxon>
        <taxon>Actinopterygii</taxon>
        <taxon>Neopterygii</taxon>
        <taxon>Teleostei</taxon>
        <taxon>Neoteleostei</taxon>
        <taxon>Acanthomorphata</taxon>
        <taxon>Eupercaria</taxon>
        <taxon>Spariformes</taxon>
        <taxon>Sparidae</taxon>
        <taxon>Sparus</taxon>
    </lineage>
</organism>
<accession>A0A671U236</accession>
<reference evidence="2" key="2">
    <citation type="submission" date="2025-08" db="UniProtKB">
        <authorList>
            <consortium name="Ensembl"/>
        </authorList>
    </citation>
    <scope>IDENTIFICATION</scope>
</reference>
<reference evidence="2" key="1">
    <citation type="submission" date="2021-04" db="EMBL/GenBank/DDBJ databases">
        <authorList>
            <consortium name="Wellcome Sanger Institute Data Sharing"/>
        </authorList>
    </citation>
    <scope>NUCLEOTIDE SEQUENCE [LARGE SCALE GENOMIC DNA]</scope>
</reference>
<protein>
    <submittedName>
        <fullName evidence="2">Uncharacterized protein</fullName>
    </submittedName>
</protein>
<dbReference type="Ensembl" id="ENSSAUT00010009000.1">
    <property type="protein sequence ID" value="ENSSAUP00010008406.1"/>
    <property type="gene ID" value="ENSSAUG00010004207.1"/>
</dbReference>